<sequence>MCLLSLSSQGQCLFDQGLYLDALESFAKASELIPDNRSYHMRSLACLAALGQHGDCLRLASSWLETDASNPDLFVLRARLHRHFSQATLCYRDVKAALAVAPEFQEARRLLSELRGVAEGARERAVSRAVGGQLREALQKINTAVEHDPEQSHYYLFRATLHRRLRDFNAAIDDLIEVLGRGGGEQAEARRQLALTYNDFAVHCFSRRFYQEAELLLSKAIEEEKREKGLYINRG</sequence>
<dbReference type="AlphaFoldDB" id="W5M3U1"/>
<dbReference type="eggNOG" id="KOG1124">
    <property type="taxonomic scope" value="Eukaryota"/>
</dbReference>
<evidence type="ECO:0000313" key="3">
    <source>
        <dbReference type="Proteomes" id="UP000018468"/>
    </source>
</evidence>
<dbReference type="GeneTree" id="ENSGT00390000004550"/>
<dbReference type="Bgee" id="ENSLOCG00000002597">
    <property type="expression patterns" value="Expressed in testis and 5 other cell types or tissues"/>
</dbReference>
<evidence type="ECO:0000256" key="1">
    <source>
        <dbReference type="PROSITE-ProRule" id="PRU00339"/>
    </source>
</evidence>
<dbReference type="HOGENOM" id="CLU_017316_0_0_1"/>
<dbReference type="STRING" id="7918.ENSLOCP00000003049"/>
<dbReference type="SMART" id="SM00028">
    <property type="entry name" value="TPR"/>
    <property type="match status" value="5"/>
</dbReference>
<proteinExistence type="predicted"/>
<dbReference type="SUPFAM" id="SSF48452">
    <property type="entry name" value="TPR-like"/>
    <property type="match status" value="2"/>
</dbReference>
<dbReference type="PROSITE" id="PS50005">
    <property type="entry name" value="TPR"/>
    <property type="match status" value="1"/>
</dbReference>
<keyword evidence="1" id="KW-0802">TPR repeat</keyword>
<dbReference type="InterPro" id="IPR019734">
    <property type="entry name" value="TPR_rpt"/>
</dbReference>
<dbReference type="Proteomes" id="UP000018468">
    <property type="component" value="Linkage group LG21"/>
</dbReference>
<organism evidence="2 3">
    <name type="scientific">Lepisosteus oculatus</name>
    <name type="common">Spotted gar</name>
    <dbReference type="NCBI Taxonomy" id="7918"/>
    <lineage>
        <taxon>Eukaryota</taxon>
        <taxon>Metazoa</taxon>
        <taxon>Chordata</taxon>
        <taxon>Craniata</taxon>
        <taxon>Vertebrata</taxon>
        <taxon>Euteleostomi</taxon>
        <taxon>Actinopterygii</taxon>
        <taxon>Neopterygii</taxon>
        <taxon>Holostei</taxon>
        <taxon>Semionotiformes</taxon>
        <taxon>Lepisosteidae</taxon>
        <taxon>Lepisosteus</taxon>
    </lineage>
</organism>
<dbReference type="OMA" id="ALCHQDI"/>
<reference evidence="2" key="3">
    <citation type="submission" date="2025-09" db="UniProtKB">
        <authorList>
            <consortium name="Ensembl"/>
        </authorList>
    </citation>
    <scope>IDENTIFICATION</scope>
</reference>
<dbReference type="EMBL" id="AHAT01021558">
    <property type="status" value="NOT_ANNOTATED_CDS"/>
    <property type="molecule type" value="Genomic_DNA"/>
</dbReference>
<dbReference type="InParanoid" id="W5M3U1"/>
<dbReference type="Gene3D" id="1.25.40.10">
    <property type="entry name" value="Tetratricopeptide repeat domain"/>
    <property type="match status" value="2"/>
</dbReference>
<dbReference type="EMBL" id="AHAT01021559">
    <property type="status" value="NOT_ANNOTATED_CDS"/>
    <property type="molecule type" value="Genomic_DNA"/>
</dbReference>
<name>W5M3U1_LEPOC</name>
<protein>
    <submittedName>
        <fullName evidence="2">Uncharacterized protein</fullName>
    </submittedName>
</protein>
<dbReference type="PANTHER" id="PTHR45153">
    <property type="entry name" value="TETRATRICOPEPTIDE REPEAT PROTEIN 16"/>
    <property type="match status" value="1"/>
</dbReference>
<feature type="repeat" description="TPR" evidence="1">
    <location>
        <begin position="3"/>
        <end position="36"/>
    </location>
</feature>
<keyword evidence="3" id="KW-1185">Reference proteome</keyword>
<dbReference type="InterPro" id="IPR011990">
    <property type="entry name" value="TPR-like_helical_dom_sf"/>
</dbReference>
<reference evidence="3" key="1">
    <citation type="submission" date="2011-12" db="EMBL/GenBank/DDBJ databases">
        <title>The Draft Genome of Lepisosteus oculatus.</title>
        <authorList>
            <consortium name="The Broad Institute Genome Assembly &amp; Analysis Group"/>
            <consortium name="Computational R&amp;D Group"/>
            <consortium name="and Sequencing Platform"/>
            <person name="Di Palma F."/>
            <person name="Alfoldi J."/>
            <person name="Johnson J."/>
            <person name="Berlin A."/>
            <person name="Gnerre S."/>
            <person name="Jaffe D."/>
            <person name="MacCallum I."/>
            <person name="Young S."/>
            <person name="Walker B.J."/>
            <person name="Lander E.S."/>
            <person name="Lindblad-Toh K."/>
        </authorList>
    </citation>
    <scope>NUCLEOTIDE SEQUENCE [LARGE SCALE GENOMIC DNA]</scope>
</reference>
<accession>W5M3U1</accession>
<dbReference type="PANTHER" id="PTHR45153:SF1">
    <property type="entry name" value="TETRATRICOPEPTIDE REPEAT PROTEIN 16"/>
    <property type="match status" value="1"/>
</dbReference>
<dbReference type="Ensembl" id="ENSLOCT00000003055.1">
    <property type="protein sequence ID" value="ENSLOCP00000003049.1"/>
    <property type="gene ID" value="ENSLOCG00000002597.1"/>
</dbReference>
<reference evidence="2" key="2">
    <citation type="submission" date="2025-08" db="UniProtKB">
        <authorList>
            <consortium name="Ensembl"/>
        </authorList>
    </citation>
    <scope>IDENTIFICATION</scope>
</reference>
<evidence type="ECO:0000313" key="2">
    <source>
        <dbReference type="Ensembl" id="ENSLOCP00000003049.1"/>
    </source>
</evidence>